<keyword evidence="3" id="KW-1185">Reference proteome</keyword>
<evidence type="ECO:0000313" key="3">
    <source>
        <dbReference type="Proteomes" id="UP001206350"/>
    </source>
</evidence>
<gene>
    <name evidence="2" type="ORF">MUU45_001713</name>
</gene>
<organism evidence="2 3">
    <name type="scientific">Rodentibacter pneumotropicus</name>
    <dbReference type="NCBI Taxonomy" id="758"/>
    <lineage>
        <taxon>Bacteria</taxon>
        <taxon>Pseudomonadati</taxon>
        <taxon>Pseudomonadota</taxon>
        <taxon>Gammaproteobacteria</taxon>
        <taxon>Pasteurellales</taxon>
        <taxon>Pasteurellaceae</taxon>
        <taxon>Rodentibacter</taxon>
    </lineage>
</organism>
<protein>
    <submittedName>
        <fullName evidence="2">Uncharacterized protein</fullName>
    </submittedName>
</protein>
<dbReference type="RefSeq" id="WP_256891846.1">
    <property type="nucleotide sequence ID" value="NZ_JALJCU010000009.1"/>
</dbReference>
<proteinExistence type="predicted"/>
<keyword evidence="1" id="KW-0812">Transmembrane</keyword>
<keyword evidence="1" id="KW-1133">Transmembrane helix</keyword>
<dbReference type="AlphaFoldDB" id="A0AAW5LCW8"/>
<dbReference type="Proteomes" id="UP001206350">
    <property type="component" value="Unassembled WGS sequence"/>
</dbReference>
<accession>A0AAW5LCW8</accession>
<evidence type="ECO:0000256" key="1">
    <source>
        <dbReference type="SAM" id="Phobius"/>
    </source>
</evidence>
<comment type="caution">
    <text evidence="2">The sequence shown here is derived from an EMBL/GenBank/DDBJ whole genome shotgun (WGS) entry which is preliminary data.</text>
</comment>
<dbReference type="EMBL" id="JALJCU010000009">
    <property type="protein sequence ID" value="MCQ9121226.1"/>
    <property type="molecule type" value="Genomic_DNA"/>
</dbReference>
<reference evidence="2 3" key="1">
    <citation type="journal article" date="2022" name="Microbiol. Spectr.">
        <title>Microbiota of the Pregnant Mouse: Characterization of the Bacterial Communities in the Oral Cavity, Lung, Intestine, and Vagina through Culture and DNA Sequencing.</title>
        <authorList>
            <person name="Greenberg J.M."/>
            <person name="Romero R."/>
            <person name="Winters A.D."/>
            <person name="Galaz J."/>
            <person name="Garcia-Flores V."/>
            <person name="Arenas-Hernandez M."/>
            <person name="Panzer J."/>
            <person name="Shaffer Z."/>
            <person name="Kracht D.J."/>
            <person name="Gomez-Lopez N."/>
            <person name="Theis K.R."/>
        </authorList>
    </citation>
    <scope>NUCLEOTIDE SEQUENCE [LARGE SCALE GENOMIC DNA]</scope>
    <source>
        <strain evidence="2 3">MAC-C1-H1</strain>
    </source>
</reference>
<feature type="transmembrane region" description="Helical" evidence="1">
    <location>
        <begin position="7"/>
        <end position="26"/>
    </location>
</feature>
<evidence type="ECO:0000313" key="2">
    <source>
        <dbReference type="EMBL" id="MCQ9121226.1"/>
    </source>
</evidence>
<feature type="transmembrane region" description="Helical" evidence="1">
    <location>
        <begin position="38"/>
        <end position="57"/>
    </location>
</feature>
<sequence length="118" mass="13959">MKREIRGITLFSVLWDMFIFGGFIYANEFAIPKLIQAYEWFFYFSVSLYVLACLCGAMKPQFQYTKAKFHWEVITSILLGIMLAYYDYFVCATMLTFFGYVNSGLNYFNEEKEHGKTF</sequence>
<feature type="transmembrane region" description="Helical" evidence="1">
    <location>
        <begin position="77"/>
        <end position="101"/>
    </location>
</feature>
<name>A0AAW5LCW8_9PAST</name>
<keyword evidence="1" id="KW-0472">Membrane</keyword>